<keyword evidence="3" id="KW-1185">Reference proteome</keyword>
<protein>
    <recommendedName>
        <fullName evidence="4">N-acetyltransferase domain-containing protein</fullName>
    </recommendedName>
</protein>
<reference evidence="2" key="2">
    <citation type="submission" date="2020-05" db="UniProtKB">
        <authorList>
            <consortium name="EnsemblMetazoa"/>
        </authorList>
    </citation>
    <scope>IDENTIFICATION</scope>
    <source>
        <strain evidence="2">maculatus3</strain>
    </source>
</reference>
<evidence type="ECO:0000313" key="3">
    <source>
        <dbReference type="Proteomes" id="UP000075901"/>
    </source>
</evidence>
<sequence length="130" mass="14166">MATQKDNGVIVRKTQKEDLPEVIGMIQVSCDSITVGLGLTPVLNTDAHFLWRSQELADFEKMPDGPQLTVDDLIRDGGFDGRRSADGGAPSVFHSFVLEAPADPDDCLANQERLTSMRSVDPANARPLTR</sequence>
<dbReference type="VEuPathDB" id="VectorBase:AMAM008370"/>
<dbReference type="AlphaFoldDB" id="A0A182SK53"/>
<feature type="region of interest" description="Disordered" evidence="1">
    <location>
        <begin position="111"/>
        <end position="130"/>
    </location>
</feature>
<name>A0A182SK53_9DIPT</name>
<dbReference type="Proteomes" id="UP000075901">
    <property type="component" value="Unassembled WGS sequence"/>
</dbReference>
<evidence type="ECO:0000256" key="1">
    <source>
        <dbReference type="SAM" id="MobiDB-lite"/>
    </source>
</evidence>
<evidence type="ECO:0000313" key="2">
    <source>
        <dbReference type="EnsemblMetazoa" id="AMAM008370-PA"/>
    </source>
</evidence>
<reference evidence="3" key="1">
    <citation type="submission" date="2013-09" db="EMBL/GenBank/DDBJ databases">
        <title>The Genome Sequence of Anopheles maculatus species B.</title>
        <authorList>
            <consortium name="The Broad Institute Genomics Platform"/>
            <person name="Neafsey D.E."/>
            <person name="Besansky N."/>
            <person name="Howell P."/>
            <person name="Walton C."/>
            <person name="Young S.K."/>
            <person name="Zeng Q."/>
            <person name="Gargeya S."/>
            <person name="Fitzgerald M."/>
            <person name="Haas B."/>
            <person name="Abouelleil A."/>
            <person name="Allen A.W."/>
            <person name="Alvarado L."/>
            <person name="Arachchi H.M."/>
            <person name="Berlin A.M."/>
            <person name="Chapman S.B."/>
            <person name="Gainer-Dewar J."/>
            <person name="Goldberg J."/>
            <person name="Griggs A."/>
            <person name="Gujja S."/>
            <person name="Hansen M."/>
            <person name="Howarth C."/>
            <person name="Imamovic A."/>
            <person name="Ireland A."/>
            <person name="Larimer J."/>
            <person name="McCowan C."/>
            <person name="Murphy C."/>
            <person name="Pearson M."/>
            <person name="Poon T.W."/>
            <person name="Priest M."/>
            <person name="Roberts A."/>
            <person name="Saif S."/>
            <person name="Shea T."/>
            <person name="Sisk P."/>
            <person name="Sykes S."/>
            <person name="Wortman J."/>
            <person name="Nusbaum C."/>
            <person name="Birren B."/>
        </authorList>
    </citation>
    <scope>NUCLEOTIDE SEQUENCE [LARGE SCALE GENOMIC DNA]</scope>
    <source>
        <strain evidence="3">maculatus3</strain>
    </source>
</reference>
<accession>A0A182SK53</accession>
<proteinExistence type="predicted"/>
<evidence type="ECO:0008006" key="4">
    <source>
        <dbReference type="Google" id="ProtNLM"/>
    </source>
</evidence>
<dbReference type="EnsemblMetazoa" id="AMAM008370-RA">
    <property type="protein sequence ID" value="AMAM008370-PA"/>
    <property type="gene ID" value="AMAM008370"/>
</dbReference>
<organism evidence="2 3">
    <name type="scientific">Anopheles maculatus</name>
    <dbReference type="NCBI Taxonomy" id="74869"/>
    <lineage>
        <taxon>Eukaryota</taxon>
        <taxon>Metazoa</taxon>
        <taxon>Ecdysozoa</taxon>
        <taxon>Arthropoda</taxon>
        <taxon>Hexapoda</taxon>
        <taxon>Insecta</taxon>
        <taxon>Pterygota</taxon>
        <taxon>Neoptera</taxon>
        <taxon>Endopterygota</taxon>
        <taxon>Diptera</taxon>
        <taxon>Nematocera</taxon>
        <taxon>Culicoidea</taxon>
        <taxon>Culicidae</taxon>
        <taxon>Anophelinae</taxon>
        <taxon>Anopheles</taxon>
        <taxon>Anopheles maculatus group</taxon>
    </lineage>
</organism>